<dbReference type="Proteomes" id="UP000464524">
    <property type="component" value="Chromosome"/>
</dbReference>
<dbReference type="KEGG" id="pmes:FX988_02440"/>
<name>A0A857JJG0_9ALTE</name>
<evidence type="ECO:0008006" key="3">
    <source>
        <dbReference type="Google" id="ProtNLM"/>
    </source>
</evidence>
<dbReference type="InterPro" id="IPR016980">
    <property type="entry name" value="S-AdoMet-dep_MeTrfase_Alr7345"/>
</dbReference>
<protein>
    <recommendedName>
        <fullName evidence="3">Methyltransferase</fullName>
    </recommendedName>
</protein>
<evidence type="ECO:0000313" key="1">
    <source>
        <dbReference type="EMBL" id="QHJ12189.1"/>
    </source>
</evidence>
<dbReference type="Gene3D" id="3.40.50.150">
    <property type="entry name" value="Vaccinia Virus protein VP39"/>
    <property type="match status" value="1"/>
</dbReference>
<accession>A0A857JJG0</accession>
<gene>
    <name evidence="1" type="ORF">FX988_02440</name>
</gene>
<dbReference type="EMBL" id="CP047656">
    <property type="protein sequence ID" value="QHJ12189.1"/>
    <property type="molecule type" value="Genomic_DNA"/>
</dbReference>
<dbReference type="InterPro" id="IPR029063">
    <property type="entry name" value="SAM-dependent_MTases_sf"/>
</dbReference>
<proteinExistence type="predicted"/>
<reference evidence="1 2" key="1">
    <citation type="submission" date="2019-12" db="EMBL/GenBank/DDBJ databases">
        <title>Genome sequencing and assembly of endphytes of Porphyra tenera.</title>
        <authorList>
            <person name="Park J.M."/>
            <person name="Shin R."/>
            <person name="Jo S.H."/>
        </authorList>
    </citation>
    <scope>NUCLEOTIDE SEQUENCE [LARGE SCALE GENOMIC DNA]</scope>
    <source>
        <strain evidence="1 2">GPM4</strain>
    </source>
</reference>
<dbReference type="PIRSF" id="PIRSF031679">
    <property type="entry name" value="Mtase_Alr7345_prd"/>
    <property type="match status" value="1"/>
</dbReference>
<organism evidence="1 2">
    <name type="scientific">Paraglaciecola mesophila</name>
    <dbReference type="NCBI Taxonomy" id="197222"/>
    <lineage>
        <taxon>Bacteria</taxon>
        <taxon>Pseudomonadati</taxon>
        <taxon>Pseudomonadota</taxon>
        <taxon>Gammaproteobacteria</taxon>
        <taxon>Alteromonadales</taxon>
        <taxon>Alteromonadaceae</taxon>
        <taxon>Paraglaciecola</taxon>
    </lineage>
</organism>
<sequence>MLFSVVEKNATLLWSKDPLQDLLMFKRATQLVCSATLLASSFVQADALIDALADEGRPTEQRLRDEYRHPQQTLRFFEVQEDMAVAEISPGGGWYSNILAPLLKEKGEFYAAHFYVDENTNEFYKKSREQFEQKVTALKSYQNVKVTTFHPMKATDFAPAESLDRVLTFRNIHNWYMQDGDEGVENAFKAFYKALKVGGVLGVVEHSLRESQSSALQQSSGYMKQSYVIALAEKAGFTLAGKSDINANKLDSGEHEKGVWTLPPSLRLGEKDQAKYLKIGESNRMTLKFVK</sequence>
<dbReference type="AlphaFoldDB" id="A0A857JJG0"/>
<evidence type="ECO:0000313" key="2">
    <source>
        <dbReference type="Proteomes" id="UP000464524"/>
    </source>
</evidence>
<dbReference type="SUPFAM" id="SSF53335">
    <property type="entry name" value="S-adenosyl-L-methionine-dependent methyltransferases"/>
    <property type="match status" value="1"/>
</dbReference>
<keyword evidence="2" id="KW-1185">Reference proteome</keyword>